<organism evidence="3">
    <name type="scientific">Salpingoeca rosetta (strain ATCC 50818 / BSB-021)</name>
    <dbReference type="NCBI Taxonomy" id="946362"/>
    <lineage>
        <taxon>Eukaryota</taxon>
        <taxon>Choanoflagellata</taxon>
        <taxon>Craspedida</taxon>
        <taxon>Salpingoecidae</taxon>
        <taxon>Salpingoeca</taxon>
    </lineage>
</organism>
<name>F2UNW8_SALR5</name>
<evidence type="ECO:0000313" key="3">
    <source>
        <dbReference type="Proteomes" id="UP000007799"/>
    </source>
</evidence>
<dbReference type="Gene3D" id="2.30.29.30">
    <property type="entry name" value="Pleckstrin-homology domain (PH domain)/Phosphotyrosine-binding domain (PTB)"/>
    <property type="match status" value="1"/>
</dbReference>
<proteinExistence type="predicted"/>
<dbReference type="AlphaFoldDB" id="F2UNW8"/>
<dbReference type="KEGG" id="sre:PTSG_12915"/>
<sequence length="151" mass="16844">MNNNNSTTMADGGVRGRAVLELVRVAPQAQVVRAGHIELAQQGTKMGYSHTTWKQRLFKLNATSLRYYKNEKSTTPKGIITLTPFCLAQPCNRGDLRALNSSASVKLVKNRPVRDRVNRDNGVALLVPEENRTYYIHFQSTRVSRNEGSGV</sequence>
<dbReference type="InterPro" id="IPR011993">
    <property type="entry name" value="PH-like_dom_sf"/>
</dbReference>
<protein>
    <recommendedName>
        <fullName evidence="1">PH domain-containing protein</fullName>
    </recommendedName>
</protein>
<dbReference type="EMBL" id="GL832985">
    <property type="protein sequence ID" value="EGD79323.1"/>
    <property type="molecule type" value="Genomic_DNA"/>
</dbReference>
<reference evidence="2" key="1">
    <citation type="submission" date="2009-08" db="EMBL/GenBank/DDBJ databases">
        <title>Annotation of Salpingoeca rosetta.</title>
        <authorList>
            <consortium name="The Broad Institute Genome Sequencing Platform"/>
            <person name="Russ C."/>
            <person name="Cuomo C."/>
            <person name="Burger G."/>
            <person name="Gray M.W."/>
            <person name="Holland P.W.H."/>
            <person name="King N."/>
            <person name="Lang F.B.F."/>
            <person name="Roger A.J."/>
            <person name="Ruiz-Trillo I."/>
            <person name="Young S.K."/>
            <person name="Zeng Q."/>
            <person name="Gargeya S."/>
            <person name="Alvarado L."/>
            <person name="Berlin A."/>
            <person name="Chapman S.B."/>
            <person name="Chen Z."/>
            <person name="Freedman E."/>
            <person name="Gellesch M."/>
            <person name="Goldberg J."/>
            <person name="Griggs A."/>
            <person name="Gujja S."/>
            <person name="Heilman E."/>
            <person name="Heiman D."/>
            <person name="Howarth C."/>
            <person name="Mehta T."/>
            <person name="Neiman D."/>
            <person name="Pearson M."/>
            <person name="Roberts A."/>
            <person name="Saif S."/>
            <person name="Shea T."/>
            <person name="Shenoy N."/>
            <person name="Sisk P."/>
            <person name="Stolte C."/>
            <person name="Sykes S."/>
            <person name="White J."/>
            <person name="Yandava C."/>
            <person name="Haas B."/>
            <person name="Nusbaum C."/>
            <person name="Birren B."/>
        </authorList>
    </citation>
    <scope>NUCLEOTIDE SEQUENCE [LARGE SCALE GENOMIC DNA]</scope>
    <source>
        <strain evidence="2">ATCC 50818</strain>
    </source>
</reference>
<dbReference type="GeneID" id="16069634"/>
<evidence type="ECO:0000313" key="2">
    <source>
        <dbReference type="EMBL" id="EGD79323.1"/>
    </source>
</evidence>
<accession>F2UNW8</accession>
<keyword evidence="3" id="KW-1185">Reference proteome</keyword>
<dbReference type="Pfam" id="PF00169">
    <property type="entry name" value="PH"/>
    <property type="match status" value="1"/>
</dbReference>
<feature type="domain" description="PH" evidence="1">
    <location>
        <begin position="44"/>
        <end position="140"/>
    </location>
</feature>
<dbReference type="InParanoid" id="F2UNW8"/>
<evidence type="ECO:0000259" key="1">
    <source>
        <dbReference type="Pfam" id="PF00169"/>
    </source>
</evidence>
<dbReference type="RefSeq" id="XP_004989092.1">
    <property type="nucleotide sequence ID" value="XM_004989035.1"/>
</dbReference>
<dbReference type="InterPro" id="IPR001849">
    <property type="entry name" value="PH_domain"/>
</dbReference>
<gene>
    <name evidence="2" type="ORF">PTSG_12915</name>
</gene>
<dbReference type="Proteomes" id="UP000007799">
    <property type="component" value="Unassembled WGS sequence"/>
</dbReference>
<dbReference type="SUPFAM" id="SSF50729">
    <property type="entry name" value="PH domain-like"/>
    <property type="match status" value="1"/>
</dbReference>